<sequence length="72" mass="8784">MQQRHLRPIRQNPPHRHLTPRPQLRPQHPMQPLRPTKPHRQISRIRSQMNNLKCHPTLYRNLVSEFFTLTKP</sequence>
<evidence type="ECO:0000313" key="3">
    <source>
        <dbReference type="Proteomes" id="UP000186308"/>
    </source>
</evidence>
<evidence type="ECO:0000256" key="1">
    <source>
        <dbReference type="SAM" id="MobiDB-lite"/>
    </source>
</evidence>
<name>A0A8G2CJI7_ACIRU</name>
<dbReference type="EMBL" id="FTNE01000006">
    <property type="protein sequence ID" value="SIQ53108.1"/>
    <property type="molecule type" value="Genomic_DNA"/>
</dbReference>
<proteinExistence type="predicted"/>
<feature type="compositionally biased region" description="Basic residues" evidence="1">
    <location>
        <begin position="1"/>
        <end position="19"/>
    </location>
</feature>
<protein>
    <submittedName>
        <fullName evidence="2">Uncharacterized protein</fullName>
    </submittedName>
</protein>
<keyword evidence="3" id="KW-1185">Reference proteome</keyword>
<feature type="region of interest" description="Disordered" evidence="1">
    <location>
        <begin position="1"/>
        <end position="40"/>
    </location>
</feature>
<gene>
    <name evidence="2" type="ORF">SAMN05421828_1062</name>
</gene>
<dbReference type="Proteomes" id="UP000186308">
    <property type="component" value="Unassembled WGS sequence"/>
</dbReference>
<dbReference type="AlphaFoldDB" id="A0A8G2CJI7"/>
<comment type="caution">
    <text evidence="2">The sequence shown here is derived from an EMBL/GenBank/DDBJ whole genome shotgun (WGS) entry which is preliminary data.</text>
</comment>
<evidence type="ECO:0000313" key="2">
    <source>
        <dbReference type="EMBL" id="SIQ53108.1"/>
    </source>
</evidence>
<organism evidence="2 3">
    <name type="scientific">Acidiphilium rubrum</name>
    <dbReference type="NCBI Taxonomy" id="526"/>
    <lineage>
        <taxon>Bacteria</taxon>
        <taxon>Pseudomonadati</taxon>
        <taxon>Pseudomonadota</taxon>
        <taxon>Alphaproteobacteria</taxon>
        <taxon>Acetobacterales</taxon>
        <taxon>Acidocellaceae</taxon>
        <taxon>Acidiphilium</taxon>
    </lineage>
</organism>
<accession>A0A8G2CJI7</accession>
<reference evidence="2 3" key="1">
    <citation type="submission" date="2017-01" db="EMBL/GenBank/DDBJ databases">
        <authorList>
            <person name="Varghese N."/>
            <person name="Submissions S."/>
        </authorList>
    </citation>
    <scope>NUCLEOTIDE SEQUENCE [LARGE SCALE GENOMIC DNA]</scope>
    <source>
        <strain evidence="2 3">ATCC 35905</strain>
    </source>
</reference>